<protein>
    <submittedName>
        <fullName evidence="1">CLAVATA3/ESR (CLE)-related protein 6</fullName>
    </submittedName>
</protein>
<reference evidence="1 2" key="1">
    <citation type="journal article" date="2022" name="Plant J.">
        <title>Chromosome-level genome of Camellia lanceoleosa provides a valuable resource for understanding genome evolution and self-incompatibility.</title>
        <authorList>
            <person name="Gong W."/>
            <person name="Xiao S."/>
            <person name="Wang L."/>
            <person name="Liao Z."/>
            <person name="Chang Y."/>
            <person name="Mo W."/>
            <person name="Hu G."/>
            <person name="Li W."/>
            <person name="Zhao G."/>
            <person name="Zhu H."/>
            <person name="Hu X."/>
            <person name="Ji K."/>
            <person name="Xiang X."/>
            <person name="Song Q."/>
            <person name="Yuan D."/>
            <person name="Jin S."/>
            <person name="Zhang L."/>
        </authorList>
    </citation>
    <scope>NUCLEOTIDE SEQUENCE [LARGE SCALE GENOMIC DNA]</scope>
    <source>
        <strain evidence="1">SQ_2022a</strain>
    </source>
</reference>
<gene>
    <name evidence="1" type="ORF">LOK49_LG07G02066</name>
</gene>
<name>A0ACC0H1S5_9ERIC</name>
<organism evidence="1 2">
    <name type="scientific">Camellia lanceoleosa</name>
    <dbReference type="NCBI Taxonomy" id="1840588"/>
    <lineage>
        <taxon>Eukaryota</taxon>
        <taxon>Viridiplantae</taxon>
        <taxon>Streptophyta</taxon>
        <taxon>Embryophyta</taxon>
        <taxon>Tracheophyta</taxon>
        <taxon>Spermatophyta</taxon>
        <taxon>Magnoliopsida</taxon>
        <taxon>eudicotyledons</taxon>
        <taxon>Gunneridae</taxon>
        <taxon>Pentapetalae</taxon>
        <taxon>asterids</taxon>
        <taxon>Ericales</taxon>
        <taxon>Theaceae</taxon>
        <taxon>Camellia</taxon>
    </lineage>
</organism>
<dbReference type="EMBL" id="CM045764">
    <property type="protein sequence ID" value="KAI8007244.1"/>
    <property type="molecule type" value="Genomic_DNA"/>
</dbReference>
<sequence length="86" mass="9401">MANLASPKVLVMFLVVLLTISMNSEAHNFDPKVMESNVLSSELSSDVSKIEYKKDESGMVDWRTEYRASPGGPDPMHHGTPPPSPA</sequence>
<dbReference type="Proteomes" id="UP001060215">
    <property type="component" value="Chromosome 7"/>
</dbReference>
<comment type="caution">
    <text evidence="1">The sequence shown here is derived from an EMBL/GenBank/DDBJ whole genome shotgun (WGS) entry which is preliminary data.</text>
</comment>
<proteinExistence type="predicted"/>
<accession>A0ACC0H1S5</accession>
<keyword evidence="2" id="KW-1185">Reference proteome</keyword>
<evidence type="ECO:0000313" key="1">
    <source>
        <dbReference type="EMBL" id="KAI8007244.1"/>
    </source>
</evidence>
<evidence type="ECO:0000313" key="2">
    <source>
        <dbReference type="Proteomes" id="UP001060215"/>
    </source>
</evidence>